<evidence type="ECO:0000313" key="4">
    <source>
        <dbReference type="Proteomes" id="UP000064967"/>
    </source>
</evidence>
<evidence type="ECO:0000313" key="3">
    <source>
        <dbReference type="EMBL" id="AKV04425.1"/>
    </source>
</evidence>
<sequence length="226" mass="22746">MNTTTHEEQAGTDLWRVKLTTGEVRAMSLDALDEAFQSGLLTEATPVLPPGATAWTTLADAAGLDAASAEPVQSIAPVAMSVAEPPAPALGVDLDTLPDEAFKPKKGRVLAFVGVGLAVACGLGFGALRVANLDAKAPSSQPVATAAAAAPPPAAMDLGEAAPARVLTDEQKARLAEADKAREATAAAAAAKRAKDRPSTGGAKRTPGAAPFVNSGDKYDPMNGAL</sequence>
<keyword evidence="2" id="KW-0472">Membrane</keyword>
<evidence type="ECO:0000256" key="2">
    <source>
        <dbReference type="SAM" id="Phobius"/>
    </source>
</evidence>
<reference evidence="3 4" key="1">
    <citation type="submission" date="2015-08" db="EMBL/GenBank/DDBJ databases">
        <authorList>
            <person name="Babu N.S."/>
            <person name="Beckwith C.J."/>
            <person name="Beseler K.G."/>
            <person name="Brison A."/>
            <person name="Carone J.V."/>
            <person name="Caskin T.P."/>
            <person name="Diamond M."/>
            <person name="Durham M.E."/>
            <person name="Foxe J.M."/>
            <person name="Go M."/>
            <person name="Henderson B.A."/>
            <person name="Jones I.B."/>
            <person name="McGettigan J.A."/>
            <person name="Micheletti S.J."/>
            <person name="Nasrallah M.E."/>
            <person name="Ortiz D."/>
            <person name="Piller C.R."/>
            <person name="Privatt S.R."/>
            <person name="Schneider S.L."/>
            <person name="Sharp S."/>
            <person name="Smith T.C."/>
            <person name="Stanton J.D."/>
            <person name="Ullery H.E."/>
            <person name="Wilson R.J."/>
            <person name="Serrano M.G."/>
            <person name="Buck G."/>
            <person name="Lee V."/>
            <person name="Wang Y."/>
            <person name="Carvalho R."/>
            <person name="Voegtly L."/>
            <person name="Shi R."/>
            <person name="Duckworth R."/>
            <person name="Johnson A."/>
            <person name="Loviza R."/>
            <person name="Walstead R."/>
            <person name="Shah Z."/>
            <person name="Kiflezghi M."/>
            <person name="Wade K."/>
            <person name="Ball S.L."/>
            <person name="Bradley K.W."/>
            <person name="Asai D.J."/>
            <person name="Bowman C.A."/>
            <person name="Russell D.A."/>
            <person name="Pope W.H."/>
            <person name="Jacobs-Sera D."/>
            <person name="Hendrix R.W."/>
            <person name="Hatfull G.F."/>
        </authorList>
    </citation>
    <scope>NUCLEOTIDE SEQUENCE [LARGE SCALE GENOMIC DNA]</scope>
    <source>
        <strain evidence="3 4">DSM 27648</strain>
    </source>
</reference>
<feature type="transmembrane region" description="Helical" evidence="2">
    <location>
        <begin position="109"/>
        <end position="131"/>
    </location>
</feature>
<protein>
    <submittedName>
        <fullName evidence="3">Uncharacterized protein</fullName>
    </submittedName>
</protein>
<gene>
    <name evidence="3" type="ORF">AKJ09_11088</name>
</gene>
<evidence type="ECO:0000256" key="1">
    <source>
        <dbReference type="SAM" id="MobiDB-lite"/>
    </source>
</evidence>
<organism evidence="3 4">
    <name type="scientific">Labilithrix luteola</name>
    <dbReference type="NCBI Taxonomy" id="1391654"/>
    <lineage>
        <taxon>Bacteria</taxon>
        <taxon>Pseudomonadati</taxon>
        <taxon>Myxococcota</taxon>
        <taxon>Polyangia</taxon>
        <taxon>Polyangiales</taxon>
        <taxon>Labilitrichaceae</taxon>
        <taxon>Labilithrix</taxon>
    </lineage>
</organism>
<feature type="region of interest" description="Disordered" evidence="1">
    <location>
        <begin position="178"/>
        <end position="226"/>
    </location>
</feature>
<dbReference type="Proteomes" id="UP000064967">
    <property type="component" value="Chromosome"/>
</dbReference>
<dbReference type="EMBL" id="CP012333">
    <property type="protein sequence ID" value="AKV04425.1"/>
    <property type="molecule type" value="Genomic_DNA"/>
</dbReference>
<name>A0A0K1QG61_9BACT</name>
<dbReference type="RefSeq" id="WP_146655040.1">
    <property type="nucleotide sequence ID" value="NZ_CP012333.1"/>
</dbReference>
<dbReference type="AlphaFoldDB" id="A0A0K1QG61"/>
<dbReference type="KEGG" id="llu:AKJ09_11088"/>
<keyword evidence="4" id="KW-1185">Reference proteome</keyword>
<keyword evidence="2" id="KW-1133">Transmembrane helix</keyword>
<accession>A0A0K1QG61</accession>
<keyword evidence="2" id="KW-0812">Transmembrane</keyword>
<proteinExistence type="predicted"/>
<dbReference type="STRING" id="1391654.AKJ09_11088"/>